<dbReference type="CDD" id="cd09945">
    <property type="entry name" value="SH2_SHB_SHD_SHE_SHF_like"/>
    <property type="match status" value="1"/>
</dbReference>
<evidence type="ECO:0000256" key="2">
    <source>
        <dbReference type="ARBA" id="ARBA00022999"/>
    </source>
</evidence>
<organism evidence="8">
    <name type="scientific">Culicoides sonorensis</name>
    <name type="common">Biting midge</name>
    <dbReference type="NCBI Taxonomy" id="179676"/>
    <lineage>
        <taxon>Eukaryota</taxon>
        <taxon>Metazoa</taxon>
        <taxon>Ecdysozoa</taxon>
        <taxon>Arthropoda</taxon>
        <taxon>Hexapoda</taxon>
        <taxon>Insecta</taxon>
        <taxon>Pterygota</taxon>
        <taxon>Neoptera</taxon>
        <taxon>Endopterygota</taxon>
        <taxon>Diptera</taxon>
        <taxon>Nematocera</taxon>
        <taxon>Chironomoidea</taxon>
        <taxon>Ceratopogonidae</taxon>
        <taxon>Ceratopogoninae</taxon>
        <taxon>Culicoides</taxon>
        <taxon>Monoculicoides</taxon>
    </lineage>
</organism>
<dbReference type="InterPro" id="IPR000980">
    <property type="entry name" value="SH2"/>
</dbReference>
<feature type="region of interest" description="Disordered" evidence="6">
    <location>
        <begin position="1"/>
        <end position="28"/>
    </location>
</feature>
<dbReference type="InterPro" id="IPR036860">
    <property type="entry name" value="SH2_dom_sf"/>
</dbReference>
<dbReference type="SUPFAM" id="SSF55550">
    <property type="entry name" value="SH2 domain"/>
    <property type="match status" value="1"/>
</dbReference>
<dbReference type="SMART" id="SM00252">
    <property type="entry name" value="SH2"/>
    <property type="match status" value="1"/>
</dbReference>
<feature type="region of interest" description="Disordered" evidence="6">
    <location>
        <begin position="51"/>
        <end position="85"/>
    </location>
</feature>
<gene>
    <name evidence="8" type="primary">CSON007368</name>
</gene>
<feature type="compositionally biased region" description="Basic and acidic residues" evidence="6">
    <location>
        <begin position="76"/>
        <end position="85"/>
    </location>
</feature>
<dbReference type="EMBL" id="UFQS01000027">
    <property type="protein sequence ID" value="SSW97735.1"/>
    <property type="molecule type" value="Genomic_DNA"/>
</dbReference>
<evidence type="ECO:0000256" key="1">
    <source>
        <dbReference type="ARBA" id="ARBA00022553"/>
    </source>
</evidence>
<keyword evidence="2 5" id="KW-0727">SH2 domain</keyword>
<comment type="function">
    <text evidence="3">May function as an adapter protein.</text>
</comment>
<dbReference type="Pfam" id="PF00017">
    <property type="entry name" value="SH2"/>
    <property type="match status" value="1"/>
</dbReference>
<evidence type="ECO:0000313" key="9">
    <source>
        <dbReference type="EMBL" id="SSX18121.1"/>
    </source>
</evidence>
<evidence type="ECO:0000256" key="5">
    <source>
        <dbReference type="PROSITE-ProRule" id="PRU00191"/>
    </source>
</evidence>
<dbReference type="AlphaFoldDB" id="A0A336K2W6"/>
<evidence type="ECO:0000256" key="4">
    <source>
        <dbReference type="ARBA" id="ARBA00074794"/>
    </source>
</evidence>
<dbReference type="FunFam" id="3.30.505.10:FF:000058">
    <property type="entry name" value="SH2 domain-containing adapter protein D"/>
    <property type="match status" value="1"/>
</dbReference>
<feature type="region of interest" description="Disordered" evidence="6">
    <location>
        <begin position="285"/>
        <end position="322"/>
    </location>
</feature>
<evidence type="ECO:0000256" key="6">
    <source>
        <dbReference type="SAM" id="MobiDB-lite"/>
    </source>
</evidence>
<feature type="domain" description="SH2" evidence="7">
    <location>
        <begin position="894"/>
        <end position="990"/>
    </location>
</feature>
<dbReference type="Gene3D" id="3.30.505.10">
    <property type="entry name" value="SH2 domain"/>
    <property type="match status" value="1"/>
</dbReference>
<sequence>MEKVWRKVNQGLASNKNNKYKTDTTDSAAGFGEETNVVAIAEQKLKKQNNTYKIVNLPERSSTKPKRRKKLNTRKKPSESEEIHTDINGPSLREKAVARLKLFNFNLRDLQMSQCTPCGSKAGNIITRRLYRSKRQNTDNELYRSNSFKFESLISFLFISVCDDYSLPIDFLKKRPSSFDPSLTNRLLNEWNTSGILTHQSDQHKSKVKFIEGYSQPRDSKAIFESENSSQPKSSENVSDAEEDSQDSLNSNAPLDLKNSEKLKSSPYYYSDLAKGKSITSKPSIVKKSIPAPKKKEKLKQIGNTSKKSIQNNKKGKAKKNSRFKEDFNAIERQFCTSSGSLTSEDSNCSECKIRRNWHAKALANVLATCNISSNPNILKLDNLQNTNTIILSRNIFGKEPNDTLGSSTSSVNDNSEQAINTDEMNNSVKKVYETAFDSIIAPKNDDPCAIDNITKNPTLFPFPSDQLFVSTHEEIYPKQINKVSFNQSEENILIEKDILTNKIQTLRIKEDTIEPCCMRNHETPPSTAPLPLKFPLKSEEIFRTSVQSTPNIPDLRRFQYCIDETQKGPQASSNYVEETRCKKYDESDRPHSVIGIRRLNQLKCVQDIRKRKFKNYLSTESMRSSNNSIDSIHSSISDGARSTSSSDSRQSSSISSHESDSGTNILFQSKKQLYFNAKLQILSPISDKSVQDPDVDLMKNRDSKNPCAQASLSTESEFIQYDNIPKQNITFSKKVLSSLATQEIRGSDSGISLQSREDSKSKLVYKKTDEPPDETGLPHGLKDLPFDMPKLRRRRTSPKNIINTSGSATSVDLGELPFDMPKLLQHPEQSGYDSNDVDVNALKMSKSVSKPLKFGTLDGQTSSKSKMLNLGLNKYTASGQTIDVSIPFDRQNWYHGSISRIDAENILRSLNEGSFLVRNSESTKQDYSLSLKSAKGFMHMRIQKIKDTNMYVLGQFSRPFDSIPEMIQHFCLNRLPVRGAEHMCLVEPVIVQIL</sequence>
<dbReference type="PROSITE" id="PS50001">
    <property type="entry name" value="SH2"/>
    <property type="match status" value="1"/>
</dbReference>
<feature type="compositionally biased region" description="Polar residues" evidence="6">
    <location>
        <begin position="303"/>
        <end position="313"/>
    </location>
</feature>
<dbReference type="PANTHER" id="PTHR15127:SF32">
    <property type="entry name" value="HEAVYWEIGHT, ISOFORM A"/>
    <property type="match status" value="1"/>
</dbReference>
<feature type="compositionally biased region" description="Basic residues" evidence="6">
    <location>
        <begin position="63"/>
        <end position="75"/>
    </location>
</feature>
<dbReference type="EMBL" id="UFQT01000027">
    <property type="protein sequence ID" value="SSX18121.1"/>
    <property type="molecule type" value="Genomic_DNA"/>
</dbReference>
<evidence type="ECO:0000256" key="3">
    <source>
        <dbReference type="ARBA" id="ARBA00057390"/>
    </source>
</evidence>
<feature type="compositionally biased region" description="Polar residues" evidence="6">
    <location>
        <begin position="226"/>
        <end position="238"/>
    </location>
</feature>
<dbReference type="PRINTS" id="PR00401">
    <property type="entry name" value="SH2DOMAIN"/>
</dbReference>
<reference evidence="9" key="2">
    <citation type="submission" date="2018-07" db="EMBL/GenBank/DDBJ databases">
        <authorList>
            <person name="Quirk P.G."/>
            <person name="Krulwich T.A."/>
        </authorList>
    </citation>
    <scope>NUCLEOTIDE SEQUENCE</scope>
</reference>
<dbReference type="InterPro" id="IPR051846">
    <property type="entry name" value="SH2_domain_adapters"/>
</dbReference>
<dbReference type="OMA" id="NDECYIL"/>
<dbReference type="GO" id="GO:0001784">
    <property type="term" value="F:phosphotyrosine residue binding"/>
    <property type="evidence" value="ECO:0007669"/>
    <property type="project" value="TreeGrafter"/>
</dbReference>
<reference evidence="8" key="1">
    <citation type="submission" date="2018-04" db="EMBL/GenBank/DDBJ databases">
        <authorList>
            <person name="Go L.Y."/>
            <person name="Mitchell J.A."/>
        </authorList>
    </citation>
    <scope>NUCLEOTIDE SEQUENCE</scope>
    <source>
        <tissue evidence="8">Whole organism</tissue>
    </source>
</reference>
<feature type="region of interest" description="Disordered" evidence="6">
    <location>
        <begin position="223"/>
        <end position="259"/>
    </location>
</feature>
<accession>A0A336K2W6</accession>
<name>A0A336K2W6_CULSO</name>
<keyword evidence="1" id="KW-0597">Phosphoprotein</keyword>
<dbReference type="VEuPathDB" id="VectorBase:CSON007368"/>
<feature type="compositionally biased region" description="Low complexity" evidence="6">
    <location>
        <begin position="625"/>
        <end position="657"/>
    </location>
</feature>
<proteinExistence type="predicted"/>
<evidence type="ECO:0000313" key="8">
    <source>
        <dbReference type="EMBL" id="SSW97735.1"/>
    </source>
</evidence>
<protein>
    <recommendedName>
        <fullName evidence="4">SH2 domain-containing adapter protein D</fullName>
    </recommendedName>
</protein>
<evidence type="ECO:0000259" key="7">
    <source>
        <dbReference type="PROSITE" id="PS50001"/>
    </source>
</evidence>
<dbReference type="PANTHER" id="PTHR15127">
    <property type="entry name" value="HEAVYWEIGHT, ISOFORM A"/>
    <property type="match status" value="1"/>
</dbReference>
<feature type="region of interest" description="Disordered" evidence="6">
    <location>
        <begin position="625"/>
        <end position="662"/>
    </location>
</feature>